<reference evidence="1 2" key="2">
    <citation type="journal article" date="2019" name="Int. J. Syst. Evol. Microbiol.">
        <title>Description and complete genome sequence of Bradyrhizobium amphicarpaeae sp. nov., harbouring photosystem and nitrogen-fixation genes.</title>
        <authorList>
            <person name="Bromfield E.S.P."/>
            <person name="Cloutier S."/>
            <person name="Nguyen H.D.T."/>
        </authorList>
    </citation>
    <scope>NUCLEOTIDE SEQUENCE [LARGE SCALE GENOMIC DNA]</scope>
    <source>
        <strain evidence="1 2">39S1MB</strain>
    </source>
</reference>
<sequence length="218" mass="23920">MRGAGFLAIWSDVEAHDLTDYRHWLTREHTTERVTTRGFLASRVFRAARDDINRFFILYELEAPEVLDGEAYLARLNAPTPWSQRIMPKLGNFMRGGGVMVARAGRGEGAAITALRIETLPANPQQLADALVACDGIAAAQIGATDKARTSVPTAEKGMRTNEGYFTGLLLIEALDGVSLQMALQQVRMVAPEVMIRASEPEVYQAIFALDARIADVD</sequence>
<dbReference type="EMBL" id="CP029426">
    <property type="protein sequence ID" value="AWM01256.1"/>
    <property type="molecule type" value="Genomic_DNA"/>
</dbReference>
<gene>
    <name evidence="1" type="ORF">CIT40_15260</name>
</gene>
<evidence type="ECO:0000313" key="1">
    <source>
        <dbReference type="EMBL" id="AWM01256.1"/>
    </source>
</evidence>
<dbReference type="AlphaFoldDB" id="A0A2U8PTW7"/>
<reference evidence="1 2" key="1">
    <citation type="journal article" date="2017" name="Syst. Appl. Microbiol.">
        <title>Soybeans inoculated with root zone soils of Canadian native legumes harbour diverse and novel Bradyrhizobium spp. that possess agricultural potential.</title>
        <authorList>
            <person name="Bromfield E.S.P."/>
            <person name="Cloutier S."/>
            <person name="Tambong J.T."/>
            <person name="Tran Thi T.V."/>
        </authorList>
    </citation>
    <scope>NUCLEOTIDE SEQUENCE [LARGE SCALE GENOMIC DNA]</scope>
    <source>
        <strain evidence="1 2">39S1MB</strain>
    </source>
</reference>
<name>A0A2U8PTW7_9BRAD</name>
<organism evidence="1 2">
    <name type="scientific">Bradyrhizobium amphicarpaeae</name>
    <dbReference type="NCBI Taxonomy" id="1404768"/>
    <lineage>
        <taxon>Bacteria</taxon>
        <taxon>Pseudomonadati</taxon>
        <taxon>Pseudomonadota</taxon>
        <taxon>Alphaproteobacteria</taxon>
        <taxon>Hyphomicrobiales</taxon>
        <taxon>Nitrobacteraceae</taxon>
        <taxon>Bradyrhizobium</taxon>
    </lineage>
</organism>
<protein>
    <submittedName>
        <fullName evidence="1">Uncharacterized protein</fullName>
    </submittedName>
</protein>
<proteinExistence type="predicted"/>
<accession>A0A2U8PTW7</accession>
<dbReference type="KEGG" id="brq:CIT40_15260"/>
<dbReference type="Proteomes" id="UP000215884">
    <property type="component" value="Chromosome"/>
</dbReference>
<keyword evidence="2" id="KW-1185">Reference proteome</keyword>
<dbReference type="OrthoDB" id="3034735at2"/>
<dbReference type="RefSeq" id="WP_094890264.1">
    <property type="nucleotide sequence ID" value="NZ_CP029426.2"/>
</dbReference>
<evidence type="ECO:0000313" key="2">
    <source>
        <dbReference type="Proteomes" id="UP000215884"/>
    </source>
</evidence>